<dbReference type="Pfam" id="PF09107">
    <property type="entry name" value="WHD_3rd_SelB"/>
    <property type="match status" value="1"/>
</dbReference>
<dbReference type="RefSeq" id="WP_290197974.1">
    <property type="nucleotide sequence ID" value="NZ_CP047654.1"/>
</dbReference>
<comment type="caution">
    <text evidence="6">The sequence shown here is derived from an EMBL/GenBank/DDBJ whole genome shotgun (WGS) entry which is preliminary data.</text>
</comment>
<dbReference type="Gene3D" id="1.10.10.2770">
    <property type="match status" value="1"/>
</dbReference>
<dbReference type="InterPro" id="IPR036388">
    <property type="entry name" value="WH-like_DNA-bd_sf"/>
</dbReference>
<dbReference type="Pfam" id="PF25461">
    <property type="entry name" value="Beta-barrel_SelB"/>
    <property type="match status" value="1"/>
</dbReference>
<evidence type="ECO:0000256" key="3">
    <source>
        <dbReference type="ARBA" id="ARBA00022917"/>
    </source>
</evidence>
<proteinExistence type="predicted"/>
<dbReference type="InterPro" id="IPR015191">
    <property type="entry name" value="SelB_WHD4"/>
</dbReference>
<dbReference type="InterPro" id="IPR000795">
    <property type="entry name" value="T_Tr_GTP-bd_dom"/>
</dbReference>
<protein>
    <submittedName>
        <fullName evidence="6">Selenocysteine-specific elongation factor</fullName>
    </submittedName>
</protein>
<dbReference type="InterPro" id="IPR027417">
    <property type="entry name" value="P-loop_NTPase"/>
</dbReference>
<accession>A0ABU1ZXP6</accession>
<dbReference type="Gene3D" id="2.40.30.10">
    <property type="entry name" value="Translation factors"/>
    <property type="match status" value="1"/>
</dbReference>
<feature type="domain" description="Tr-type G" evidence="5">
    <location>
        <begin position="1"/>
        <end position="173"/>
    </location>
</feature>
<dbReference type="InterPro" id="IPR050055">
    <property type="entry name" value="EF-Tu_GTPase"/>
</dbReference>
<dbReference type="SUPFAM" id="SSF52540">
    <property type="entry name" value="P-loop containing nucleoside triphosphate hydrolases"/>
    <property type="match status" value="1"/>
</dbReference>
<dbReference type="Pfam" id="PF00009">
    <property type="entry name" value="GTP_EFTU"/>
    <property type="match status" value="1"/>
</dbReference>
<dbReference type="Proteomes" id="UP001180840">
    <property type="component" value="Unassembled WGS sequence"/>
</dbReference>
<dbReference type="EMBL" id="JAVDXZ010000001">
    <property type="protein sequence ID" value="MDR7328992.1"/>
    <property type="molecule type" value="Genomic_DNA"/>
</dbReference>
<dbReference type="PROSITE" id="PS51722">
    <property type="entry name" value="G_TR_2"/>
    <property type="match status" value="1"/>
</dbReference>
<keyword evidence="4" id="KW-0342">GTP-binding</keyword>
<dbReference type="PANTHER" id="PTHR43721">
    <property type="entry name" value="ELONGATION FACTOR TU-RELATED"/>
    <property type="match status" value="1"/>
</dbReference>
<keyword evidence="6" id="KW-0251">Elongation factor</keyword>
<evidence type="ECO:0000256" key="2">
    <source>
        <dbReference type="ARBA" id="ARBA00022490"/>
    </source>
</evidence>
<evidence type="ECO:0000256" key="1">
    <source>
        <dbReference type="ARBA" id="ARBA00004496"/>
    </source>
</evidence>
<dbReference type="InterPro" id="IPR004535">
    <property type="entry name" value="Transl_elong_SelB"/>
</dbReference>
<keyword evidence="4" id="KW-0547">Nucleotide-binding</keyword>
<evidence type="ECO:0000259" key="5">
    <source>
        <dbReference type="PROSITE" id="PS51722"/>
    </source>
</evidence>
<sequence length="595" mass="63581">MYVVATAGHVDHGKSTLVKRLTGLEPDRWDEEKDRGLTIDLGFVWTRTPADRDVAFVDVPGHEKFLGNMLAGVGPAPVVMFVVAADEGWQAQSNDHRDAVDAFGIRHGFIVLTRADRASAQRRAEVEAQVRRELAGTTLADAPAVTVSAHTGEGIDALLTTLDSVLEAAHSPDAEARVRMWLDRSFTIKGAGTVVTGTLAAGTVSVGDTLALSTVVGLREVQVRSIQSEESARESIGPVNRVALNLRGVAADEVGRGDALLTPEAWPVARAVDARRTSGADFAQAPQEVALHIGSAQVQAQVRPLGQEHVRLTLDRPLPLAVGDRMVLRKPGDRHVYAGVAVLDVDPPALTRRGAATRRAAALAALPLHGDPVHEVTRRGAIRRADLVRFGLDVPETPPTGIVAFRGWWIHAPQVISWRNTLTETLDRHLADNPLSPGLSRGAALSALTLPAEELLALPVAAAKLEQAEGLIRQPGAKVDLGEAEPGVATLERRLRDAPFAAPEADDLTALKLGAKQLAAAERAGRLLRLAEGIVLLPDAPRKARTILAALPQPFTTSEARKALETSRRVAIPLLEHMDAKALTRRVDGANRRVI</sequence>
<keyword evidence="7" id="KW-1185">Reference proteome</keyword>
<dbReference type="PANTHER" id="PTHR43721:SF11">
    <property type="entry name" value="SELENOCYSTEINE-SPECIFIC ELONGATION FACTOR"/>
    <property type="match status" value="1"/>
</dbReference>
<reference evidence="6" key="1">
    <citation type="submission" date="2023-07" db="EMBL/GenBank/DDBJ databases">
        <title>Sequencing the genomes of 1000 actinobacteria strains.</title>
        <authorList>
            <person name="Klenk H.-P."/>
        </authorList>
    </citation>
    <scope>NUCLEOTIDE SEQUENCE</scope>
    <source>
        <strain evidence="6">DSM 107476</strain>
    </source>
</reference>
<dbReference type="CDD" id="cd04171">
    <property type="entry name" value="SelB"/>
    <property type="match status" value="1"/>
</dbReference>
<dbReference type="InterPro" id="IPR009000">
    <property type="entry name" value="Transl_B-barrel_sf"/>
</dbReference>
<dbReference type="SUPFAM" id="SSF50447">
    <property type="entry name" value="Translation proteins"/>
    <property type="match status" value="1"/>
</dbReference>
<evidence type="ECO:0000313" key="6">
    <source>
        <dbReference type="EMBL" id="MDR7328992.1"/>
    </source>
</evidence>
<dbReference type="GO" id="GO:0003746">
    <property type="term" value="F:translation elongation factor activity"/>
    <property type="evidence" value="ECO:0007669"/>
    <property type="project" value="UniProtKB-KW"/>
</dbReference>
<evidence type="ECO:0000313" key="7">
    <source>
        <dbReference type="Proteomes" id="UP001180840"/>
    </source>
</evidence>
<organism evidence="6 7">
    <name type="scientific">Corynebacterium guangdongense</name>
    <dbReference type="NCBI Taxonomy" id="1783348"/>
    <lineage>
        <taxon>Bacteria</taxon>
        <taxon>Bacillati</taxon>
        <taxon>Actinomycetota</taxon>
        <taxon>Actinomycetes</taxon>
        <taxon>Mycobacteriales</taxon>
        <taxon>Corynebacteriaceae</taxon>
        <taxon>Corynebacterium</taxon>
    </lineage>
</organism>
<keyword evidence="2" id="KW-0963">Cytoplasm</keyword>
<dbReference type="Gene3D" id="3.40.50.300">
    <property type="entry name" value="P-loop containing nucleotide triphosphate hydrolases"/>
    <property type="match status" value="1"/>
</dbReference>
<dbReference type="NCBIfam" id="TIGR00475">
    <property type="entry name" value="selB"/>
    <property type="match status" value="1"/>
</dbReference>
<gene>
    <name evidence="6" type="ORF">J2S39_000668</name>
</gene>
<comment type="subcellular location">
    <subcellularLocation>
        <location evidence="1">Cytoplasm</location>
    </subcellularLocation>
</comment>
<dbReference type="Gene3D" id="1.10.10.10">
    <property type="entry name" value="Winged helix-like DNA-binding domain superfamily/Winged helix DNA-binding domain"/>
    <property type="match status" value="1"/>
</dbReference>
<name>A0ABU1ZXP6_9CORY</name>
<evidence type="ECO:0000256" key="4">
    <source>
        <dbReference type="ARBA" id="ARBA00023134"/>
    </source>
</evidence>
<keyword evidence="3" id="KW-0648">Protein biosynthesis</keyword>
<dbReference type="InterPro" id="IPR057335">
    <property type="entry name" value="Beta-barrel_SelB"/>
</dbReference>